<comment type="caution">
    <text evidence="1">The sequence shown here is derived from an EMBL/GenBank/DDBJ whole genome shotgun (WGS) entry which is preliminary data.</text>
</comment>
<gene>
    <name evidence="1" type="ORF">GCM10010104_70960</name>
</gene>
<organism evidence="1 2">
    <name type="scientific">Streptomyces indiaensis</name>
    <dbReference type="NCBI Taxonomy" id="284033"/>
    <lineage>
        <taxon>Bacteria</taxon>
        <taxon>Bacillati</taxon>
        <taxon>Actinomycetota</taxon>
        <taxon>Actinomycetes</taxon>
        <taxon>Kitasatosporales</taxon>
        <taxon>Streptomycetaceae</taxon>
        <taxon>Streptomyces</taxon>
    </lineage>
</organism>
<proteinExistence type="predicted"/>
<protein>
    <submittedName>
        <fullName evidence="1">Uncharacterized protein</fullName>
    </submittedName>
</protein>
<reference evidence="1 2" key="1">
    <citation type="journal article" date="2019" name="Int. J. Syst. Evol. Microbiol.">
        <title>The Global Catalogue of Microorganisms (GCM) 10K type strain sequencing project: providing services to taxonomists for standard genome sequencing and annotation.</title>
        <authorList>
            <consortium name="The Broad Institute Genomics Platform"/>
            <consortium name="The Broad Institute Genome Sequencing Center for Infectious Disease"/>
            <person name="Wu L."/>
            <person name="Ma J."/>
        </authorList>
    </citation>
    <scope>NUCLEOTIDE SEQUENCE [LARGE SCALE GENOMIC DNA]</scope>
    <source>
        <strain evidence="1 2">JCM 3053</strain>
    </source>
</reference>
<dbReference type="EMBL" id="BAAART010000243">
    <property type="protein sequence ID" value="GAA2263506.1"/>
    <property type="molecule type" value="Genomic_DNA"/>
</dbReference>
<name>A0ABN3ENR4_9ACTN</name>
<accession>A0ABN3ENR4</accession>
<evidence type="ECO:0000313" key="2">
    <source>
        <dbReference type="Proteomes" id="UP001501474"/>
    </source>
</evidence>
<sequence length="96" mass="11301">MRQIHQRHRGIRRDAPWHRYSVCRTARRRPGEGHLPLFREDGARSIPRRTTPRLTTAMRTGQLRRQYEARYASLRRALPNRHAAGVCVVPPPELDE</sequence>
<evidence type="ECO:0000313" key="1">
    <source>
        <dbReference type="EMBL" id="GAA2263506.1"/>
    </source>
</evidence>
<dbReference type="Proteomes" id="UP001501474">
    <property type="component" value="Unassembled WGS sequence"/>
</dbReference>
<keyword evidence="2" id="KW-1185">Reference proteome</keyword>